<evidence type="ECO:0000313" key="2">
    <source>
        <dbReference type="EMBL" id="GAI42261.1"/>
    </source>
</evidence>
<proteinExistence type="predicted"/>
<gene>
    <name evidence="2" type="ORF">S06H3_41038</name>
</gene>
<evidence type="ECO:0000259" key="1">
    <source>
        <dbReference type="Pfam" id="PF20256"/>
    </source>
</evidence>
<dbReference type="Pfam" id="PF20256">
    <property type="entry name" value="MoCoBD_2"/>
    <property type="match status" value="1"/>
</dbReference>
<sequence>FAIAAPKLGVPANELETKDGMIYRQRLPSMAIPISDLFTRLKSIALEGLEIVGKGSYISPIVLDDDNGHSPRLANFYSHIAYGVEIAVNEETGEIKVLRGVGVCDNGQPINPKMSEGQIEGGMAMGIGLAIYEEMKFDNGIPINPSFMDYKLPTVWEIPVGDNMVALLNPDPLEEGPYGAKGMGEVTLSAIEPSIANAVYNAVGIRLASQPLSRERIWRAIREKKAKERAKVGGA</sequence>
<accession>X1PIB5</accession>
<dbReference type="EMBL" id="BARV01025241">
    <property type="protein sequence ID" value="GAI42261.1"/>
    <property type="molecule type" value="Genomic_DNA"/>
</dbReference>
<dbReference type="PANTHER" id="PTHR47495:SF2">
    <property type="entry name" value="ALDEHYDE DEHYDROGENASE"/>
    <property type="match status" value="1"/>
</dbReference>
<reference evidence="2" key="1">
    <citation type="journal article" date="2014" name="Front. Microbiol.">
        <title>High frequency of phylogenetically diverse reductive dehalogenase-homologous genes in deep subseafloor sedimentary metagenomes.</title>
        <authorList>
            <person name="Kawai M."/>
            <person name="Futagami T."/>
            <person name="Toyoda A."/>
            <person name="Takaki Y."/>
            <person name="Nishi S."/>
            <person name="Hori S."/>
            <person name="Arai W."/>
            <person name="Tsubouchi T."/>
            <person name="Morono Y."/>
            <person name="Uchiyama I."/>
            <person name="Ito T."/>
            <person name="Fujiyama A."/>
            <person name="Inagaki F."/>
            <person name="Takami H."/>
        </authorList>
    </citation>
    <scope>NUCLEOTIDE SEQUENCE</scope>
    <source>
        <strain evidence="2">Expedition CK06-06</strain>
    </source>
</reference>
<dbReference type="AlphaFoldDB" id="X1PIB5"/>
<dbReference type="SUPFAM" id="SSF56003">
    <property type="entry name" value="Molybdenum cofactor-binding domain"/>
    <property type="match status" value="1"/>
</dbReference>
<feature type="non-terminal residue" evidence="2">
    <location>
        <position position="1"/>
    </location>
</feature>
<dbReference type="Gene3D" id="3.30.365.10">
    <property type="entry name" value="Aldehyde oxidase/xanthine dehydrogenase, molybdopterin binding domain"/>
    <property type="match status" value="2"/>
</dbReference>
<comment type="caution">
    <text evidence="2">The sequence shown here is derived from an EMBL/GenBank/DDBJ whole genome shotgun (WGS) entry which is preliminary data.</text>
</comment>
<dbReference type="InterPro" id="IPR037165">
    <property type="entry name" value="AldOxase/xan_DH_Mopterin-bd_sf"/>
</dbReference>
<dbReference type="PANTHER" id="PTHR47495">
    <property type="entry name" value="ALDEHYDE DEHYDROGENASE"/>
    <property type="match status" value="1"/>
</dbReference>
<dbReference type="GO" id="GO:0016491">
    <property type="term" value="F:oxidoreductase activity"/>
    <property type="evidence" value="ECO:0007669"/>
    <property type="project" value="InterPro"/>
</dbReference>
<feature type="domain" description="Aldehyde oxidase/xanthine dehydrogenase second molybdopterin binding" evidence="1">
    <location>
        <begin position="3"/>
        <end position="159"/>
    </location>
</feature>
<dbReference type="InterPro" id="IPR046867">
    <property type="entry name" value="AldOxase/xan_DH_MoCoBD2"/>
</dbReference>
<name>X1PIB5_9ZZZZ</name>
<organism evidence="2">
    <name type="scientific">marine sediment metagenome</name>
    <dbReference type="NCBI Taxonomy" id="412755"/>
    <lineage>
        <taxon>unclassified sequences</taxon>
        <taxon>metagenomes</taxon>
        <taxon>ecological metagenomes</taxon>
    </lineage>
</organism>
<dbReference type="InterPro" id="IPR052516">
    <property type="entry name" value="N-heterocyclic_Hydroxylase"/>
</dbReference>
<protein>
    <recommendedName>
        <fullName evidence="1">Aldehyde oxidase/xanthine dehydrogenase second molybdopterin binding domain-containing protein</fullName>
    </recommendedName>
</protein>